<evidence type="ECO:0000256" key="2">
    <source>
        <dbReference type="ARBA" id="ARBA00004191"/>
    </source>
</evidence>
<sequence length="185" mass="19823">MVNITILENALAQGAVCLDGSPAGYHYSEGFGDGANNWLVYLPGGGWCDTTSSCVNRVKTQPGLSSTINITTTYFGGILSPRKIHNPDFYNWNRVYVVYCDGSSFVGDVEAVDPETNLHYRGSRIFSAVVDELLAKGLNNAQNVILAGNSAGGLATILNCDRFRALVPNTATLKCVSDSGFFIRG</sequence>
<dbReference type="GO" id="GO:0009505">
    <property type="term" value="C:plant-type cell wall"/>
    <property type="evidence" value="ECO:0007669"/>
    <property type="project" value="TreeGrafter"/>
</dbReference>
<accession>A0A830BC29</accession>
<comment type="similarity">
    <text evidence="3 6">Belongs to the pectinacetylesterase family.</text>
</comment>
<comment type="function">
    <text evidence="1 6">Hydrolyzes acetyl esters in homogalacturonan regions of pectin. In type I primary cell wall, galacturonic acid residues of pectin can be acetylated at the O-2 and O-3 positions. Decreasing the degree of acetylation of pectin gels in vitro alters their physical properties.</text>
</comment>
<evidence type="ECO:0000313" key="7">
    <source>
        <dbReference type="EMBL" id="GFP81555.1"/>
    </source>
</evidence>
<protein>
    <recommendedName>
        <fullName evidence="6">Pectin acetylesterase</fullName>
        <ecNumber evidence="6">3.1.1.-</ecNumber>
    </recommendedName>
</protein>
<evidence type="ECO:0000256" key="6">
    <source>
        <dbReference type="RuleBase" id="RU363114"/>
    </source>
</evidence>
<dbReference type="PANTHER" id="PTHR21562">
    <property type="entry name" value="NOTUM-RELATED"/>
    <property type="match status" value="1"/>
</dbReference>
<comment type="subcellular location">
    <subcellularLocation>
        <location evidence="2 6">Secreted</location>
        <location evidence="2 6">Cell wall</location>
    </subcellularLocation>
</comment>
<keyword evidence="6" id="KW-0378">Hydrolase</keyword>
<dbReference type="SUPFAM" id="SSF53474">
    <property type="entry name" value="alpha/beta-Hydrolases"/>
    <property type="match status" value="1"/>
</dbReference>
<name>A0A830BC29_9LAMI</name>
<dbReference type="InterPro" id="IPR029058">
    <property type="entry name" value="AB_hydrolase_fold"/>
</dbReference>
<evidence type="ECO:0000313" key="8">
    <source>
        <dbReference type="Proteomes" id="UP000653305"/>
    </source>
</evidence>
<dbReference type="PANTHER" id="PTHR21562:SF65">
    <property type="entry name" value="PECTIN ACETYLESTERASE"/>
    <property type="match status" value="1"/>
</dbReference>
<evidence type="ECO:0000256" key="5">
    <source>
        <dbReference type="ARBA" id="ARBA00023316"/>
    </source>
</evidence>
<dbReference type="Proteomes" id="UP000653305">
    <property type="component" value="Unassembled WGS sequence"/>
</dbReference>
<keyword evidence="8" id="KW-1185">Reference proteome</keyword>
<dbReference type="GO" id="GO:0052793">
    <property type="term" value="F:pectin acetylesterase activity"/>
    <property type="evidence" value="ECO:0007669"/>
    <property type="project" value="TreeGrafter"/>
</dbReference>
<keyword evidence="5 6" id="KW-0961">Cell wall biogenesis/degradation</keyword>
<proteinExistence type="inferred from homology"/>
<dbReference type="EC" id="3.1.1.-" evidence="6"/>
<dbReference type="InterPro" id="IPR004963">
    <property type="entry name" value="PAE/NOTUM"/>
</dbReference>
<dbReference type="AlphaFoldDB" id="A0A830BC29"/>
<dbReference type="OrthoDB" id="2015280at2759"/>
<reference evidence="7" key="1">
    <citation type="submission" date="2020-07" db="EMBL/GenBank/DDBJ databases">
        <title>Ethylene signaling mediates host invasion by parasitic plants.</title>
        <authorList>
            <person name="Yoshida S."/>
        </authorList>
    </citation>
    <scope>NUCLEOTIDE SEQUENCE</scope>
    <source>
        <strain evidence="7">Okayama</strain>
    </source>
</reference>
<dbReference type="Pfam" id="PF03283">
    <property type="entry name" value="PAE"/>
    <property type="match status" value="1"/>
</dbReference>
<comment type="caution">
    <text evidence="7">The sequence shown here is derived from an EMBL/GenBank/DDBJ whole genome shotgun (WGS) entry which is preliminary data.</text>
</comment>
<gene>
    <name evidence="7" type="ORF">PHJA_000298800</name>
</gene>
<dbReference type="GO" id="GO:0071555">
    <property type="term" value="P:cell wall organization"/>
    <property type="evidence" value="ECO:0007669"/>
    <property type="project" value="UniProtKB-KW"/>
</dbReference>
<keyword evidence="6" id="KW-0964">Secreted</keyword>
<dbReference type="EMBL" id="BMAC01000031">
    <property type="protein sequence ID" value="GFP81555.1"/>
    <property type="molecule type" value="Genomic_DNA"/>
</dbReference>
<organism evidence="7 8">
    <name type="scientific">Phtheirospermum japonicum</name>
    <dbReference type="NCBI Taxonomy" id="374723"/>
    <lineage>
        <taxon>Eukaryota</taxon>
        <taxon>Viridiplantae</taxon>
        <taxon>Streptophyta</taxon>
        <taxon>Embryophyta</taxon>
        <taxon>Tracheophyta</taxon>
        <taxon>Spermatophyta</taxon>
        <taxon>Magnoliopsida</taxon>
        <taxon>eudicotyledons</taxon>
        <taxon>Gunneridae</taxon>
        <taxon>Pentapetalae</taxon>
        <taxon>asterids</taxon>
        <taxon>lamiids</taxon>
        <taxon>Lamiales</taxon>
        <taxon>Orobanchaceae</taxon>
        <taxon>Orobanchaceae incertae sedis</taxon>
        <taxon>Phtheirospermum</taxon>
    </lineage>
</organism>
<evidence type="ECO:0000256" key="3">
    <source>
        <dbReference type="ARBA" id="ARBA00005784"/>
    </source>
</evidence>
<evidence type="ECO:0000256" key="1">
    <source>
        <dbReference type="ARBA" id="ARBA00003534"/>
    </source>
</evidence>
<evidence type="ECO:0000256" key="4">
    <source>
        <dbReference type="ARBA" id="ARBA00022512"/>
    </source>
</evidence>
<keyword evidence="4 6" id="KW-0134">Cell wall</keyword>